<evidence type="ECO:0000313" key="3">
    <source>
        <dbReference type="EMBL" id="XCH72893.1"/>
    </source>
</evidence>
<dbReference type="CDD" id="cd00093">
    <property type="entry name" value="HTH_XRE"/>
    <property type="match status" value="1"/>
</dbReference>
<dbReference type="GO" id="GO:0003677">
    <property type="term" value="F:DNA binding"/>
    <property type="evidence" value="ECO:0007669"/>
    <property type="project" value="InterPro"/>
</dbReference>
<dbReference type="EMBL" id="CP159342">
    <property type="protein sequence ID" value="XCH72893.1"/>
    <property type="molecule type" value="Genomic_DNA"/>
</dbReference>
<dbReference type="EMBL" id="CP157762">
    <property type="protein sequence ID" value="XBP92196.1"/>
    <property type="molecule type" value="Genomic_DNA"/>
</dbReference>
<dbReference type="InterPro" id="IPR010982">
    <property type="entry name" value="Lambda_DNA-bd_dom_sf"/>
</dbReference>
<dbReference type="InterPro" id="IPR041413">
    <property type="entry name" value="MLTR_LBD"/>
</dbReference>
<dbReference type="SMART" id="SM00530">
    <property type="entry name" value="HTH_XRE"/>
    <property type="match status" value="1"/>
</dbReference>
<proteinExistence type="predicted"/>
<dbReference type="PANTHER" id="PTHR35010">
    <property type="entry name" value="BLL4672 PROTEIN-RELATED"/>
    <property type="match status" value="1"/>
</dbReference>
<dbReference type="SUPFAM" id="SSF47413">
    <property type="entry name" value="lambda repressor-like DNA-binding domains"/>
    <property type="match status" value="1"/>
</dbReference>
<dbReference type="InterPro" id="IPR001387">
    <property type="entry name" value="Cro/C1-type_HTH"/>
</dbReference>
<gene>
    <name evidence="3" type="ORF">ABUL08_21560</name>
    <name evidence="2" type="ORF">VK199_21485</name>
</gene>
<dbReference type="Gene3D" id="3.30.450.180">
    <property type="match status" value="1"/>
</dbReference>
<dbReference type="Gene3D" id="1.10.260.40">
    <property type="entry name" value="lambda repressor-like DNA-binding domains"/>
    <property type="match status" value="1"/>
</dbReference>
<dbReference type="PANTHER" id="PTHR35010:SF4">
    <property type="entry name" value="BLL5781 PROTEIN"/>
    <property type="match status" value="1"/>
</dbReference>
<evidence type="ECO:0000313" key="2">
    <source>
        <dbReference type="EMBL" id="XBP92196.1"/>
    </source>
</evidence>
<reference evidence="3" key="2">
    <citation type="submission" date="2024-06" db="EMBL/GenBank/DDBJ databases">
        <title>Micromonospora mangrovi CCTCC AA 2012012 genome sequences.</title>
        <authorList>
            <person name="Gao J."/>
        </authorList>
    </citation>
    <scope>NUCLEOTIDE SEQUENCE</scope>
    <source>
        <strain evidence="3">CCTCC AA 2012012</strain>
    </source>
</reference>
<dbReference type="Pfam" id="PF17765">
    <property type="entry name" value="MLTR_LBD"/>
    <property type="match status" value="1"/>
</dbReference>
<reference evidence="2" key="1">
    <citation type="submission" date="2024-01" db="EMBL/GenBank/DDBJ databases">
        <title>The genome sequence of Micromonospora mangrovi CCTCC AA 2012012.</title>
        <authorList>
            <person name="Gao J."/>
        </authorList>
    </citation>
    <scope>NUCLEOTIDE SEQUENCE</scope>
    <source>
        <strain evidence="2">CCTCC AA 2012012</strain>
    </source>
</reference>
<dbReference type="RefSeq" id="WP_350931776.1">
    <property type="nucleotide sequence ID" value="NZ_CP157762.1"/>
</dbReference>
<dbReference type="PROSITE" id="PS50943">
    <property type="entry name" value="HTH_CROC1"/>
    <property type="match status" value="1"/>
</dbReference>
<sequence length="262" mass="28593">MTVLSEPDEYATVLRRWRTRRRVSQLELALRAGTTQRHVSFIESGRSRPGRAMLIRLAESLEVPLRDRNALLLAAGYAPAYPENRFDGPGLAAVRTALERVLAGHLPFPAVVVDRAGTLLLANAAFTALTAPAAPELLVPPVSVPRVLLHPDGLAPLIVNLDEWAWHVIDRLRAESVRNPDPRLVALVTELAALAPDRPREPGPDYVGFAVPLRLRHRDGELRLLTTLTHFGTAVDVSLAELRMEAFLPADGHTAAALTALT</sequence>
<dbReference type="AlphaFoldDB" id="A0AAU7M437"/>
<name>A0AAU7M437_9ACTN</name>
<feature type="domain" description="HTH cro/C1-type" evidence="1">
    <location>
        <begin position="14"/>
        <end position="68"/>
    </location>
</feature>
<accession>A0AAU7M437</accession>
<dbReference type="Pfam" id="PF01381">
    <property type="entry name" value="HTH_3"/>
    <property type="match status" value="1"/>
</dbReference>
<organism evidence="2">
    <name type="scientific">Micromonospora sp. CCTCC AA 2012012</name>
    <dbReference type="NCBI Taxonomy" id="3111921"/>
    <lineage>
        <taxon>Bacteria</taxon>
        <taxon>Bacillati</taxon>
        <taxon>Actinomycetota</taxon>
        <taxon>Actinomycetes</taxon>
        <taxon>Micromonosporales</taxon>
        <taxon>Micromonosporaceae</taxon>
        <taxon>Micromonospora</taxon>
    </lineage>
</organism>
<protein>
    <submittedName>
        <fullName evidence="2">Helix-turn-helix transcriptional regulator</fullName>
    </submittedName>
</protein>
<evidence type="ECO:0000259" key="1">
    <source>
        <dbReference type="PROSITE" id="PS50943"/>
    </source>
</evidence>